<accession>A0ABU8D108</accession>
<protein>
    <submittedName>
        <fullName evidence="2">Uncharacterized protein</fullName>
    </submittedName>
</protein>
<evidence type="ECO:0000313" key="3">
    <source>
        <dbReference type="Proteomes" id="UP001387215"/>
    </source>
</evidence>
<gene>
    <name evidence="2" type="ORF">V2J18_08470</name>
</gene>
<dbReference type="EMBL" id="JBANDL010000002">
    <property type="protein sequence ID" value="MEI2454709.1"/>
    <property type="molecule type" value="Genomic_DNA"/>
</dbReference>
<dbReference type="Proteomes" id="UP001387215">
    <property type="component" value="Unassembled WGS sequence"/>
</dbReference>
<organism evidence="2 3">
    <name type="scientific">Lysobacter firmicutimachus</name>
    <dbReference type="NCBI Taxonomy" id="1792846"/>
    <lineage>
        <taxon>Bacteria</taxon>
        <taxon>Pseudomonadati</taxon>
        <taxon>Pseudomonadota</taxon>
        <taxon>Gammaproteobacteria</taxon>
        <taxon>Lysobacterales</taxon>
        <taxon>Lysobacteraceae</taxon>
        <taxon>Lysobacter</taxon>
    </lineage>
</organism>
<feature type="chain" id="PRO_5045845171" evidence="1">
    <location>
        <begin position="24"/>
        <end position="194"/>
    </location>
</feature>
<proteinExistence type="predicted"/>
<dbReference type="RefSeq" id="WP_336131541.1">
    <property type="nucleotide sequence ID" value="NZ_JBANDL010000002.1"/>
</dbReference>
<keyword evidence="1" id="KW-0732">Signal</keyword>
<reference evidence="2 3" key="1">
    <citation type="submission" date="2024-02" db="EMBL/GenBank/DDBJ databases">
        <title>Lysobacter Genome Sequencing and Mining.</title>
        <authorList>
            <person name="Bierman J."/>
            <person name="Walker M.C."/>
        </authorList>
    </citation>
    <scope>NUCLEOTIDE SEQUENCE [LARGE SCALE GENOMIC DNA]</scope>
    <source>
        <strain evidence="2 3">PB6250</strain>
    </source>
</reference>
<comment type="caution">
    <text evidence="2">The sequence shown here is derived from an EMBL/GenBank/DDBJ whole genome shotgun (WGS) entry which is preliminary data.</text>
</comment>
<dbReference type="PROSITE" id="PS51257">
    <property type="entry name" value="PROKAR_LIPOPROTEIN"/>
    <property type="match status" value="1"/>
</dbReference>
<keyword evidence="3" id="KW-1185">Reference proteome</keyword>
<feature type="signal peptide" evidence="1">
    <location>
        <begin position="1"/>
        <end position="23"/>
    </location>
</feature>
<evidence type="ECO:0000256" key="1">
    <source>
        <dbReference type="SAM" id="SignalP"/>
    </source>
</evidence>
<evidence type="ECO:0000313" key="2">
    <source>
        <dbReference type="EMBL" id="MEI2454709.1"/>
    </source>
</evidence>
<name>A0ABU8D108_9GAMM</name>
<sequence length="194" mass="21185">MPRLLPILLLTALAAACAPPRWAEPNCYGLPNTWDLDEQELATRLGELDDEELLDLVACNMGTSHPPNIGFPQRYVTERTPAMAARLLTRIETRDEGMLSMGYIGLLGVMAERDPAVLAAAQRESALDKCLAMHPPYTDRRGEVRHYCTMFDGLRQAPAPTPTGTPPQGRMPSVILKPGLLRLLAAMSGDAHAN</sequence>